<accession>A0A167UBS4</accession>
<reference evidence="2 3" key="1">
    <citation type="journal article" date="2016" name="Genome Biol. Evol.">
        <title>Divergent and convergent evolution of fungal pathogenicity.</title>
        <authorList>
            <person name="Shang Y."/>
            <person name="Xiao G."/>
            <person name="Zheng P."/>
            <person name="Cen K."/>
            <person name="Zhan S."/>
            <person name="Wang C."/>
        </authorList>
    </citation>
    <scope>NUCLEOTIDE SEQUENCE [LARGE SCALE GENOMIC DNA]</scope>
    <source>
        <strain evidence="2 3">ARSEF 2679</strain>
    </source>
</reference>
<dbReference type="OrthoDB" id="2240312at2759"/>
<feature type="region of interest" description="Disordered" evidence="1">
    <location>
        <begin position="358"/>
        <end position="394"/>
    </location>
</feature>
<dbReference type="STRING" id="1081104.A0A167UBS4"/>
<dbReference type="Proteomes" id="UP000076744">
    <property type="component" value="Unassembled WGS sequence"/>
</dbReference>
<dbReference type="SUPFAM" id="SSF46689">
    <property type="entry name" value="Homeodomain-like"/>
    <property type="match status" value="1"/>
</dbReference>
<dbReference type="AlphaFoldDB" id="A0A167UBS4"/>
<name>A0A167UBS4_CORFA</name>
<dbReference type="GO" id="GO:0042790">
    <property type="term" value="P:nucleolar large rRNA transcription by RNA polymerase I"/>
    <property type="evidence" value="ECO:0007669"/>
    <property type="project" value="InterPro"/>
</dbReference>
<evidence type="ECO:0000313" key="2">
    <source>
        <dbReference type="EMBL" id="OAA61427.1"/>
    </source>
</evidence>
<evidence type="ECO:0000256" key="1">
    <source>
        <dbReference type="SAM" id="MobiDB-lite"/>
    </source>
</evidence>
<keyword evidence="2" id="KW-0371">Homeobox</keyword>
<sequence>MDPDDSDYQTSVPDGDECNSEMKHATDRDSGQSVLLGEDDYEAQEVSEGFASSQSPRKRSAENDDRPRPFKRQRSHLNAAYLDLLNRDIDDAAHRVCLEEEIDLPDSQLGLTYWSSVEKKQFFEALSRLGKHDLPGVAQRIGTKSAIEVKHYLRVLHEAVVARRSTDGQSYLAPAEYPAAVEHTPPCCHAQEEAADEVSLRQEGRESQREQEKWQGYWDITPEVAAELGRKHKEDGPAKLAFSKLFRVPQWLELSDRLFMNSSIPGSNWRNIDSRPPSIWATTLADFHSLALSITARLVLTTLFVSMSRIRAKSRFEPNVRKTVQKQDVEAAIASLGLSHNARDWWRKSARRMQLDVYENPPAHDQGQHQDELAGETEEEEPMSYDEVEAELADEASHRSINIDSNTEGVKQELQFTDAAEESGVDGDSDGKGEPDDQEKRAVTREINEVLWYSAVGIRDLQSTRRALKLRVETERRQERHADAVDEYASQAAEADMWALLQKAPPTQRPRLPNPARSAEARRSKIDVESLYPMNKMWADDLEYQAEWETLPTTVDAASDDDDDGDE</sequence>
<dbReference type="PANTHER" id="PTHR28079:SF1">
    <property type="entry name" value="RNA POLYMERASE I-SPECIFIC TRANSCRIPTION INITIATION FACTOR RRN5"/>
    <property type="match status" value="1"/>
</dbReference>
<dbReference type="EMBL" id="AZHB01000013">
    <property type="protein sequence ID" value="OAA61427.1"/>
    <property type="molecule type" value="Genomic_DNA"/>
</dbReference>
<organism evidence="2 3">
    <name type="scientific">Cordyceps fumosorosea (strain ARSEF 2679)</name>
    <name type="common">Isaria fumosorosea</name>
    <dbReference type="NCBI Taxonomy" id="1081104"/>
    <lineage>
        <taxon>Eukaryota</taxon>
        <taxon>Fungi</taxon>
        <taxon>Dikarya</taxon>
        <taxon>Ascomycota</taxon>
        <taxon>Pezizomycotina</taxon>
        <taxon>Sordariomycetes</taxon>
        <taxon>Hypocreomycetidae</taxon>
        <taxon>Hypocreales</taxon>
        <taxon>Cordycipitaceae</taxon>
        <taxon>Cordyceps</taxon>
    </lineage>
</organism>
<proteinExistence type="predicted"/>
<feature type="compositionally biased region" description="Acidic residues" evidence="1">
    <location>
        <begin position="373"/>
        <end position="394"/>
    </location>
</feature>
<feature type="compositionally biased region" description="Basic and acidic residues" evidence="1">
    <location>
        <begin position="59"/>
        <end position="68"/>
    </location>
</feature>
<dbReference type="RefSeq" id="XP_018703682.1">
    <property type="nucleotide sequence ID" value="XM_018849111.1"/>
</dbReference>
<feature type="compositionally biased region" description="Basic and acidic residues" evidence="1">
    <location>
        <begin position="20"/>
        <end position="30"/>
    </location>
</feature>
<feature type="compositionally biased region" description="Basic and acidic residues" evidence="1">
    <location>
        <begin position="429"/>
        <end position="442"/>
    </location>
</feature>
<dbReference type="GO" id="GO:0001181">
    <property type="term" value="F:RNA polymerase I general transcription initiation factor activity"/>
    <property type="evidence" value="ECO:0007669"/>
    <property type="project" value="TreeGrafter"/>
</dbReference>
<feature type="region of interest" description="Disordered" evidence="1">
    <location>
        <begin position="1"/>
        <end position="73"/>
    </location>
</feature>
<dbReference type="GO" id="GO:0000500">
    <property type="term" value="C:RNA polymerase I upstream activating factor complex"/>
    <property type="evidence" value="ECO:0007669"/>
    <property type="project" value="InterPro"/>
</dbReference>
<keyword evidence="3" id="KW-1185">Reference proteome</keyword>
<evidence type="ECO:0000313" key="3">
    <source>
        <dbReference type="Proteomes" id="UP000076744"/>
    </source>
</evidence>
<dbReference type="PANTHER" id="PTHR28079">
    <property type="entry name" value="RNA POLYMERASE I-SPECIFIC TRANSCRIPTION INITIATION FACTOR RRN5"/>
    <property type="match status" value="1"/>
</dbReference>
<dbReference type="CDD" id="cd00167">
    <property type="entry name" value="SANT"/>
    <property type="match status" value="1"/>
</dbReference>
<dbReference type="GeneID" id="30021798"/>
<dbReference type="GO" id="GO:0006361">
    <property type="term" value="P:transcription initiation at RNA polymerase I promoter"/>
    <property type="evidence" value="ECO:0007669"/>
    <property type="project" value="TreeGrafter"/>
</dbReference>
<dbReference type="InterPro" id="IPR001005">
    <property type="entry name" value="SANT/Myb"/>
</dbReference>
<keyword evidence="2" id="KW-0238">DNA-binding</keyword>
<feature type="region of interest" description="Disordered" evidence="1">
    <location>
        <begin position="420"/>
        <end position="442"/>
    </location>
</feature>
<dbReference type="InterPro" id="IPR009057">
    <property type="entry name" value="Homeodomain-like_sf"/>
</dbReference>
<dbReference type="Gene3D" id="1.10.10.60">
    <property type="entry name" value="Homeodomain-like"/>
    <property type="match status" value="1"/>
</dbReference>
<dbReference type="GO" id="GO:0000182">
    <property type="term" value="F:rDNA binding"/>
    <property type="evidence" value="ECO:0007669"/>
    <property type="project" value="TreeGrafter"/>
</dbReference>
<dbReference type="InterPro" id="IPR039601">
    <property type="entry name" value="Rrn5"/>
</dbReference>
<gene>
    <name evidence="2" type="ORF">ISF_05506</name>
</gene>
<protein>
    <submittedName>
        <fullName evidence="2">Homeodomain-like protein</fullName>
    </submittedName>
</protein>
<comment type="caution">
    <text evidence="2">The sequence shown here is derived from an EMBL/GenBank/DDBJ whole genome shotgun (WGS) entry which is preliminary data.</text>
</comment>